<dbReference type="PANTHER" id="PTHR48080:SF2">
    <property type="entry name" value="D-GALACTONATE DEHYDRATASE"/>
    <property type="match status" value="1"/>
</dbReference>
<name>A0A1M4U5E9_9FLAO</name>
<dbReference type="SFLD" id="SFLDG00179">
    <property type="entry name" value="mandelate_racemase"/>
    <property type="match status" value="1"/>
</dbReference>
<reference evidence="6" key="1">
    <citation type="submission" date="2016-11" db="EMBL/GenBank/DDBJ databases">
        <authorList>
            <person name="Varghese N."/>
            <person name="Submissions S."/>
        </authorList>
    </citation>
    <scope>NUCLEOTIDE SEQUENCE [LARGE SCALE GENOMIC DNA]</scope>
    <source>
        <strain evidence="6">DSM 17539</strain>
    </source>
</reference>
<keyword evidence="3" id="KW-0456">Lyase</keyword>
<dbReference type="Pfam" id="PF02746">
    <property type="entry name" value="MR_MLE_N"/>
    <property type="match status" value="1"/>
</dbReference>
<dbReference type="RefSeq" id="WP_072860141.1">
    <property type="nucleotide sequence ID" value="NZ_FQUX01000001.1"/>
</dbReference>
<dbReference type="SFLD" id="SFLDF00003">
    <property type="entry name" value="D-galactonate_dehydratase"/>
    <property type="match status" value="1"/>
</dbReference>
<protein>
    <submittedName>
        <fullName evidence="5">Galactonate dehydratase</fullName>
    </submittedName>
</protein>
<gene>
    <name evidence="5" type="ORF">SAMN03080594_101500</name>
</gene>
<dbReference type="PROSITE" id="PS00908">
    <property type="entry name" value="MR_MLE_1"/>
    <property type="match status" value="1"/>
</dbReference>
<dbReference type="Gene3D" id="3.20.20.120">
    <property type="entry name" value="Enolase-like C-terminal domain"/>
    <property type="match status" value="1"/>
</dbReference>
<keyword evidence="6" id="KW-1185">Reference proteome</keyword>
<dbReference type="InterPro" id="IPR034593">
    <property type="entry name" value="DgoD-like"/>
</dbReference>
<sequence length="386" mass="43360">MKEQLIIEKIELFKVPPRWLFVKVTTKEGIIGWGEPVVEGKADTVAACVMELQQHIIGKSAANIEDIWQILYRGGFYRGGPILMSAISGIDQALWDIKGKFLGVPVYDLLGGAVRHKMKMYCWIGGDHPEVILEQAHEKVKAGFQAVKMNATGGMDWISSLKDVKEVSNNIRVLREEFGNDLDIGLDFHGRVHKGMVKRLIDELAPYEPMFIEEPVLSENNDALRHIYPYTSIPIATGERMFSRWDFKKILEEGVVDIIQPDLSHAGGISEVRRIATLAEAYDVALAPHCPLGPISLASALHVDFVSANAVIQENSIGIHYNQGFDLLDYVLNPEIFDIKDGYIELFQKPGLGVEMNEEKLREGQKIGHNWSNPIWRGPDGNFTEW</sequence>
<dbReference type="SMART" id="SM00922">
    <property type="entry name" value="MR_MLE"/>
    <property type="match status" value="1"/>
</dbReference>
<dbReference type="OrthoDB" id="9775391at2"/>
<dbReference type="Gene3D" id="3.30.390.10">
    <property type="entry name" value="Enolase-like, N-terminal domain"/>
    <property type="match status" value="1"/>
</dbReference>
<accession>A0A1M4U5E9</accession>
<dbReference type="InterPro" id="IPR029065">
    <property type="entry name" value="Enolase_C-like"/>
</dbReference>
<keyword evidence="2" id="KW-0460">Magnesium</keyword>
<dbReference type="GO" id="GO:0009063">
    <property type="term" value="P:amino acid catabolic process"/>
    <property type="evidence" value="ECO:0007669"/>
    <property type="project" value="InterPro"/>
</dbReference>
<feature type="domain" description="Mandelate racemase/muconate lactonizing enzyme C-terminal" evidence="4">
    <location>
        <begin position="129"/>
        <end position="234"/>
    </location>
</feature>
<dbReference type="InterPro" id="IPR023592">
    <property type="entry name" value="Galactonate_deHydtase"/>
</dbReference>
<dbReference type="GO" id="GO:0008869">
    <property type="term" value="F:galactonate dehydratase activity"/>
    <property type="evidence" value="ECO:0007669"/>
    <property type="project" value="InterPro"/>
</dbReference>
<dbReference type="SUPFAM" id="SSF51604">
    <property type="entry name" value="Enolase C-terminal domain-like"/>
    <property type="match status" value="1"/>
</dbReference>
<evidence type="ECO:0000256" key="3">
    <source>
        <dbReference type="ARBA" id="ARBA00023239"/>
    </source>
</evidence>
<dbReference type="InterPro" id="IPR013342">
    <property type="entry name" value="Mandelate_racemase_C"/>
</dbReference>
<evidence type="ECO:0000313" key="6">
    <source>
        <dbReference type="Proteomes" id="UP000184406"/>
    </source>
</evidence>
<dbReference type="CDD" id="cd03325">
    <property type="entry name" value="D-galactonate_dehydratase"/>
    <property type="match status" value="1"/>
</dbReference>
<evidence type="ECO:0000256" key="1">
    <source>
        <dbReference type="ARBA" id="ARBA00022723"/>
    </source>
</evidence>
<dbReference type="EMBL" id="FQUX01000001">
    <property type="protein sequence ID" value="SHE51979.1"/>
    <property type="molecule type" value="Genomic_DNA"/>
</dbReference>
<evidence type="ECO:0000313" key="5">
    <source>
        <dbReference type="EMBL" id="SHE51979.1"/>
    </source>
</evidence>
<dbReference type="Pfam" id="PF13378">
    <property type="entry name" value="MR_MLE_C"/>
    <property type="match status" value="1"/>
</dbReference>
<dbReference type="GO" id="GO:0046872">
    <property type="term" value="F:metal ion binding"/>
    <property type="evidence" value="ECO:0007669"/>
    <property type="project" value="UniProtKB-KW"/>
</dbReference>
<dbReference type="SUPFAM" id="SSF54826">
    <property type="entry name" value="Enolase N-terminal domain-like"/>
    <property type="match status" value="1"/>
</dbReference>
<dbReference type="NCBIfam" id="NF010624">
    <property type="entry name" value="PRK14017.1"/>
    <property type="match status" value="1"/>
</dbReference>
<dbReference type="InterPro" id="IPR029017">
    <property type="entry name" value="Enolase-like_N"/>
</dbReference>
<dbReference type="SFLD" id="SFLDS00001">
    <property type="entry name" value="Enolase"/>
    <property type="match status" value="1"/>
</dbReference>
<dbReference type="GO" id="GO:0016854">
    <property type="term" value="F:racemase and epimerase activity"/>
    <property type="evidence" value="ECO:0007669"/>
    <property type="project" value="UniProtKB-ARBA"/>
</dbReference>
<keyword evidence="1" id="KW-0479">Metal-binding</keyword>
<dbReference type="GO" id="GO:0034194">
    <property type="term" value="P:D-galactonate catabolic process"/>
    <property type="evidence" value="ECO:0007669"/>
    <property type="project" value="InterPro"/>
</dbReference>
<proteinExistence type="predicted"/>
<dbReference type="InterPro" id="IPR018110">
    <property type="entry name" value="Mandel_Rmase/mucon_lact_enz_CS"/>
</dbReference>
<dbReference type="PANTHER" id="PTHR48080">
    <property type="entry name" value="D-GALACTONATE DEHYDRATASE-RELATED"/>
    <property type="match status" value="1"/>
</dbReference>
<dbReference type="InterPro" id="IPR036849">
    <property type="entry name" value="Enolase-like_C_sf"/>
</dbReference>
<evidence type="ECO:0000259" key="4">
    <source>
        <dbReference type="SMART" id="SM00922"/>
    </source>
</evidence>
<dbReference type="AlphaFoldDB" id="A0A1M4U5E9"/>
<dbReference type="FunFam" id="3.30.390.10:FF:000003">
    <property type="entry name" value="D-galactonate dehydratase"/>
    <property type="match status" value="1"/>
</dbReference>
<dbReference type="InterPro" id="IPR013341">
    <property type="entry name" value="Mandelate_racemase_N_dom"/>
</dbReference>
<dbReference type="Proteomes" id="UP000184406">
    <property type="component" value="Unassembled WGS sequence"/>
</dbReference>
<organism evidence="5 6">
    <name type="scientific">Arenibacter palladensis</name>
    <dbReference type="NCBI Taxonomy" id="237373"/>
    <lineage>
        <taxon>Bacteria</taxon>
        <taxon>Pseudomonadati</taxon>
        <taxon>Bacteroidota</taxon>
        <taxon>Flavobacteriia</taxon>
        <taxon>Flavobacteriales</taxon>
        <taxon>Flavobacteriaceae</taxon>
        <taxon>Arenibacter</taxon>
    </lineage>
</organism>
<evidence type="ECO:0000256" key="2">
    <source>
        <dbReference type="ARBA" id="ARBA00022842"/>
    </source>
</evidence>